<dbReference type="Pfam" id="PF13976">
    <property type="entry name" value="gag_pre-integrs"/>
    <property type="match status" value="1"/>
</dbReference>
<dbReference type="InterPro" id="IPR036397">
    <property type="entry name" value="RNaseH_sf"/>
</dbReference>
<accession>A0A8X7MT24</accession>
<dbReference type="SUPFAM" id="SSF56672">
    <property type="entry name" value="DNA/RNA polymerases"/>
    <property type="match status" value="1"/>
</dbReference>
<dbReference type="SUPFAM" id="SSF53098">
    <property type="entry name" value="Ribonuclease H-like"/>
    <property type="match status" value="1"/>
</dbReference>
<evidence type="ECO:0000313" key="4">
    <source>
        <dbReference type="EMBL" id="KAE8247187.1"/>
    </source>
</evidence>
<keyword evidence="2" id="KW-0694">RNA-binding</keyword>
<dbReference type="CDD" id="cd09272">
    <property type="entry name" value="RNase_HI_RT_Ty1"/>
    <property type="match status" value="1"/>
</dbReference>
<evidence type="ECO:0000256" key="1">
    <source>
        <dbReference type="ARBA" id="ARBA00022750"/>
    </source>
</evidence>
<sequence>RHGSTSKDEGSFGGACWLCKQKGHRFYNCPHIDSAQDFISTKVDSKKHQDTAAMARETKKQATDSPADVDFACAVGAPSTMAGHFILDTGSSRHIVADASGLTKYRAAKPDTGIECANGGLMPVAGYGDLVVTTQAGLRIELRDVAHCPSAIGNLIGGKRLTKSGCTIAFDNTSAVVTVGESGQVLMKATVVGENWVVPLESAKTDSAMMASDTSGDPDTMHWHRCAGHIGESTLQALAATGTVAGMPKKLGPLGFCSDCAEGKIARSKHPRIAIGEREHRPLSKIHVDPFGPVNLKDGQALGGAKYGLIITDEASHHVWVSTMQYKSEAANILKAFHAQAMTRYPEKPISRIRTDNASELNSAELLEYWAKHGVKVEPSPRYAPQSNGVAERAVRTVTEMCRTMLIAANLPASFWPAAVRNAAYVKNRVPATGLKKGETPYEALHGRPPKPERFRVFGCVAWAKIPEVHRTGKFSTKAMPCIYLGPAFTNASRLWDPISKKEMIEHSVVFDEEGKAGTLLEKEQSRQYEQQVAQLRALNLTGDDAQVGRVEKEPVRMGGQLEVGEGVRAAMQAVLDENAAPEGVREAMERAARGEPVAYDEMGRIARLLADLHHELAATEGADRGGERGQAIVQEANVGRRSARIAGQPAVEISLPPTSRKRKEPDGAYTVGTCFVVLEPSEVPYDDPWSVAEATRRKDSQLWLEAMQKELKSHDGRGTWEIVTAPLGANLISAKWVFRVKRNGDATIQKYKARLVARGFTQVQGVDFEETFAPTSRLQILRLFCALVAVLDMELHQIDFETAYLNATLTHDIYMLPPEGVELMPHQVLKLRRALYGLKQSAHDWYAVLRDSLKTTGFEQCALDPTIYVRNGESPAMLLVYVDDILIAAPKGSGVEKAKAELLGLFKGTDLGPAHYCLGIRIERDRRQKTISLDQERYAEEVLARFGMSDCKPAKTPMMAKQTLRKAVDGEARADKAQYQALVGSMAYFAQGTRADLAYFVSVLGKFCADPSEEHWIAAKHGLRYLRGTSGARLVFGGAEDLQVRGFVDADWAADKDDRRSMSGYVFTVGGGPVAWGSRKQGAVALSTAEAEYIAAGVAGREAIMLKGALTACGQLVGTITVHCDNQAAIQLVKNPGSHHDRSKHIDIVHHWVRDQTQLGAFAFEYIPTDLNPADAFTKSLGTIKHNQHAERIGLELRRE</sequence>
<dbReference type="InterPro" id="IPR054722">
    <property type="entry name" value="PolX-like_BBD"/>
</dbReference>
<protein>
    <recommendedName>
        <fullName evidence="3">Integrase catalytic domain-containing protein</fullName>
    </recommendedName>
</protein>
<dbReference type="Gene3D" id="3.30.420.10">
    <property type="entry name" value="Ribonuclease H-like superfamily/Ribonuclease H"/>
    <property type="match status" value="1"/>
</dbReference>
<dbReference type="Pfam" id="PF22936">
    <property type="entry name" value="Pol_BBD"/>
    <property type="match status" value="1"/>
</dbReference>
<dbReference type="PANTHER" id="PTHR11439:SF483">
    <property type="entry name" value="PEPTIDE SYNTHASE GLIP-LIKE, PUTATIVE (AFU_ORTHOLOGUE AFUA_3G12920)-RELATED"/>
    <property type="match status" value="1"/>
</dbReference>
<dbReference type="Pfam" id="PF25597">
    <property type="entry name" value="SH3_retrovirus"/>
    <property type="match status" value="1"/>
</dbReference>
<dbReference type="InterPro" id="IPR001584">
    <property type="entry name" value="Integrase_cat-core"/>
</dbReference>
<dbReference type="InterPro" id="IPR025724">
    <property type="entry name" value="GAG-pre-integrase_dom"/>
</dbReference>
<feature type="non-terminal residue" evidence="4">
    <location>
        <position position="1"/>
    </location>
</feature>
<name>A0A8X7MT24_9BASI</name>
<dbReference type="InterPro" id="IPR057670">
    <property type="entry name" value="SH3_retrovirus"/>
</dbReference>
<dbReference type="PROSITE" id="PS50994">
    <property type="entry name" value="INTEGRASE"/>
    <property type="match status" value="1"/>
</dbReference>
<keyword evidence="1" id="KW-0645">Protease</keyword>
<dbReference type="GO" id="GO:0003723">
    <property type="term" value="F:RNA binding"/>
    <property type="evidence" value="ECO:0007669"/>
    <property type="project" value="UniProtKB-KW"/>
</dbReference>
<keyword evidence="1" id="KW-0064">Aspartyl protease</keyword>
<dbReference type="EMBL" id="LWDE02000505">
    <property type="protein sequence ID" value="KAE8247187.1"/>
    <property type="molecule type" value="Genomic_DNA"/>
</dbReference>
<dbReference type="InterPro" id="IPR012337">
    <property type="entry name" value="RNaseH-like_sf"/>
</dbReference>
<keyword evidence="5" id="KW-1185">Reference proteome</keyword>
<organism evidence="4 5">
    <name type="scientific">Tilletia controversa</name>
    <name type="common">dwarf bunt fungus</name>
    <dbReference type="NCBI Taxonomy" id="13291"/>
    <lineage>
        <taxon>Eukaryota</taxon>
        <taxon>Fungi</taxon>
        <taxon>Dikarya</taxon>
        <taxon>Basidiomycota</taxon>
        <taxon>Ustilaginomycotina</taxon>
        <taxon>Exobasidiomycetes</taxon>
        <taxon>Tilletiales</taxon>
        <taxon>Tilletiaceae</taxon>
        <taxon>Tilletia</taxon>
    </lineage>
</organism>
<keyword evidence="1" id="KW-0378">Hydrolase</keyword>
<dbReference type="InterPro" id="IPR043502">
    <property type="entry name" value="DNA/RNA_pol_sf"/>
</dbReference>
<evidence type="ECO:0000256" key="2">
    <source>
        <dbReference type="ARBA" id="ARBA00022884"/>
    </source>
</evidence>
<dbReference type="GO" id="GO:0015074">
    <property type="term" value="P:DNA integration"/>
    <property type="evidence" value="ECO:0007669"/>
    <property type="project" value="InterPro"/>
</dbReference>
<evidence type="ECO:0000313" key="5">
    <source>
        <dbReference type="Proteomes" id="UP000077684"/>
    </source>
</evidence>
<reference evidence="4" key="1">
    <citation type="submission" date="2016-04" db="EMBL/GenBank/DDBJ databases">
        <authorList>
            <person name="Nguyen H.D."/>
            <person name="Samba Siva P."/>
            <person name="Cullis J."/>
            <person name="Levesque C.A."/>
            <person name="Hambleton S."/>
        </authorList>
    </citation>
    <scope>NUCLEOTIDE SEQUENCE</scope>
    <source>
        <strain evidence="4">DAOMC 236426</strain>
    </source>
</reference>
<comment type="caution">
    <text evidence="4">The sequence shown here is derived from an EMBL/GenBank/DDBJ whole genome shotgun (WGS) entry which is preliminary data.</text>
</comment>
<gene>
    <name evidence="4" type="ORF">A4X06_0g4632</name>
</gene>
<dbReference type="GO" id="GO:0005634">
    <property type="term" value="C:nucleus"/>
    <property type="evidence" value="ECO:0007669"/>
    <property type="project" value="UniProtKB-ARBA"/>
</dbReference>
<dbReference type="Proteomes" id="UP000077684">
    <property type="component" value="Unassembled WGS sequence"/>
</dbReference>
<dbReference type="InterPro" id="IPR013103">
    <property type="entry name" value="RVT_2"/>
</dbReference>
<feature type="domain" description="Integrase catalytic" evidence="3">
    <location>
        <begin position="278"/>
        <end position="449"/>
    </location>
</feature>
<reference evidence="4" key="2">
    <citation type="journal article" date="2019" name="IMA Fungus">
        <title>Genome sequencing and comparison of five Tilletia species to identify candidate genes for the detection of regulated species infecting wheat.</title>
        <authorList>
            <person name="Nguyen H.D.T."/>
            <person name="Sultana T."/>
            <person name="Kesanakurti P."/>
            <person name="Hambleton S."/>
        </authorList>
    </citation>
    <scope>NUCLEOTIDE SEQUENCE</scope>
    <source>
        <strain evidence="4">DAOMC 236426</strain>
    </source>
</reference>
<dbReference type="Pfam" id="PF07727">
    <property type="entry name" value="RVT_2"/>
    <property type="match status" value="1"/>
</dbReference>
<dbReference type="GO" id="GO:0004190">
    <property type="term" value="F:aspartic-type endopeptidase activity"/>
    <property type="evidence" value="ECO:0007669"/>
    <property type="project" value="UniProtKB-KW"/>
</dbReference>
<dbReference type="PANTHER" id="PTHR11439">
    <property type="entry name" value="GAG-POL-RELATED RETROTRANSPOSON"/>
    <property type="match status" value="1"/>
</dbReference>
<dbReference type="AlphaFoldDB" id="A0A8X7MT24"/>
<evidence type="ECO:0000259" key="3">
    <source>
        <dbReference type="PROSITE" id="PS50994"/>
    </source>
</evidence>
<proteinExistence type="predicted"/>